<proteinExistence type="predicted"/>
<dbReference type="AlphaFoldDB" id="A0A9X3Z5I1"/>
<sequence>MGLALIGLMLLTVLFFVWVVAIKRQIRTLKNVKRADDRERRVQLSKNLRLAKGGLVVSILLLVVTGSLSLIGINGKKEVYLEHVHGLGFSSDGKRILIPAHDGLKAYAQGRWETPEGAKHDYMGFSPVKDGFYSSGHPAPGSELKDPLGIVKSTNEGKSLKMLALQGETDFHNMAVGYNSHVIYVMNPQSNSKMDAAGLYYSKDEGGTWTKTEMKGINEEPTAIAVHPTEESVVAIGTPIGVYLSKDYGNRFEKVLSEGQTTALYFNKQGELFIGGYQNQAYLQKMDIKSKKTEKLTMPALTEDAITYVAQNPSDDGEIAFATFNKDVYLSNDKGLNWKKIADQGKTITEEKTEQ</sequence>
<dbReference type="RefSeq" id="WP_271141097.1">
    <property type="nucleotide sequence ID" value="NZ_JAPYYP010000068.1"/>
</dbReference>
<name>A0A9X3Z5I1_9BACL</name>
<keyword evidence="1" id="KW-0472">Membrane</keyword>
<dbReference type="InterPro" id="IPR015943">
    <property type="entry name" value="WD40/YVTN_repeat-like_dom_sf"/>
</dbReference>
<keyword evidence="2" id="KW-0378">Hydrolase</keyword>
<gene>
    <name evidence="2" type="ORF">O3V59_22350</name>
</gene>
<dbReference type="Proteomes" id="UP001151071">
    <property type="component" value="Unassembled WGS sequence"/>
</dbReference>
<dbReference type="GO" id="GO:0016787">
    <property type="term" value="F:hydrolase activity"/>
    <property type="evidence" value="ECO:0007669"/>
    <property type="project" value="UniProtKB-KW"/>
</dbReference>
<keyword evidence="1" id="KW-1133">Transmembrane helix</keyword>
<keyword evidence="1" id="KW-0812">Transmembrane</keyword>
<organism evidence="2 3">
    <name type="scientific">Brevibacillus thermoruber</name>
    <dbReference type="NCBI Taxonomy" id="33942"/>
    <lineage>
        <taxon>Bacteria</taxon>
        <taxon>Bacillati</taxon>
        <taxon>Bacillota</taxon>
        <taxon>Bacilli</taxon>
        <taxon>Bacillales</taxon>
        <taxon>Paenibacillaceae</taxon>
        <taxon>Brevibacillus</taxon>
    </lineage>
</organism>
<dbReference type="EMBL" id="JAPYYP010000068">
    <property type="protein sequence ID" value="MDA5111076.1"/>
    <property type="molecule type" value="Genomic_DNA"/>
</dbReference>
<evidence type="ECO:0000256" key="1">
    <source>
        <dbReference type="SAM" id="Phobius"/>
    </source>
</evidence>
<dbReference type="InterPro" id="IPR054817">
    <property type="entry name" value="Glycosyl_F510_1955-like"/>
</dbReference>
<dbReference type="NCBIfam" id="NF045728">
    <property type="entry name" value="glycosyl_F510_1955"/>
    <property type="match status" value="1"/>
</dbReference>
<comment type="caution">
    <text evidence="2">The sequence shown here is derived from an EMBL/GenBank/DDBJ whole genome shotgun (WGS) entry which is preliminary data.</text>
</comment>
<reference evidence="2" key="1">
    <citation type="submission" date="2022-12" db="EMBL/GenBank/DDBJ databases">
        <title>Draft genome sequence of the thermophilic strain Brevibacillus thermoruber HT42, isolated from Los Humeros, Puebla, Mexico, with biotechnological potential.</title>
        <authorList>
            <person name="Lara Sanchez J."/>
            <person name="Solis Palacios R."/>
            <person name="Bustos Baena A.S."/>
            <person name="Ruz Baez A.E."/>
            <person name="Espinosa Luna G."/>
            <person name="Oliart Ros R.M."/>
        </authorList>
    </citation>
    <scope>NUCLEOTIDE SEQUENCE</scope>
    <source>
        <strain evidence="2">HT42</strain>
    </source>
</reference>
<accession>A0A9X3Z5I1</accession>
<feature type="transmembrane region" description="Helical" evidence="1">
    <location>
        <begin position="6"/>
        <end position="22"/>
    </location>
</feature>
<keyword evidence="3" id="KW-1185">Reference proteome</keyword>
<protein>
    <submittedName>
        <fullName evidence="2">Glycosyl hydrolase</fullName>
    </submittedName>
</protein>
<evidence type="ECO:0000313" key="3">
    <source>
        <dbReference type="Proteomes" id="UP001151071"/>
    </source>
</evidence>
<dbReference type="SUPFAM" id="SSF110296">
    <property type="entry name" value="Oligoxyloglucan reducing end-specific cellobiohydrolase"/>
    <property type="match status" value="1"/>
</dbReference>
<evidence type="ECO:0000313" key="2">
    <source>
        <dbReference type="EMBL" id="MDA5111076.1"/>
    </source>
</evidence>
<feature type="transmembrane region" description="Helical" evidence="1">
    <location>
        <begin position="50"/>
        <end position="73"/>
    </location>
</feature>
<dbReference type="Gene3D" id="2.130.10.10">
    <property type="entry name" value="YVTN repeat-like/Quinoprotein amine dehydrogenase"/>
    <property type="match status" value="1"/>
</dbReference>